<name>A0A3G3JYW8_9BACL</name>
<dbReference type="AlphaFoldDB" id="A0A3G3JYW8"/>
<proteinExistence type="predicted"/>
<evidence type="ECO:0000259" key="3">
    <source>
        <dbReference type="Pfam" id="PF07833"/>
    </source>
</evidence>
<dbReference type="RefSeq" id="WP_123041434.1">
    <property type="nucleotide sequence ID" value="NZ_CP033433.1"/>
</dbReference>
<dbReference type="Proteomes" id="UP000269097">
    <property type="component" value="Chromosome"/>
</dbReference>
<feature type="compositionally biased region" description="Acidic residues" evidence="1">
    <location>
        <begin position="48"/>
        <end position="62"/>
    </location>
</feature>
<organism evidence="4 5">
    <name type="scientific">Cohnella candidum</name>
    <dbReference type="NCBI Taxonomy" id="2674991"/>
    <lineage>
        <taxon>Bacteria</taxon>
        <taxon>Bacillati</taxon>
        <taxon>Bacillota</taxon>
        <taxon>Bacilli</taxon>
        <taxon>Bacillales</taxon>
        <taxon>Paenibacillaceae</taxon>
        <taxon>Cohnella</taxon>
    </lineage>
</organism>
<dbReference type="KEGG" id="coh:EAV92_12690"/>
<evidence type="ECO:0000313" key="5">
    <source>
        <dbReference type="Proteomes" id="UP000269097"/>
    </source>
</evidence>
<feature type="chain" id="PRO_5017986466" description="Copper amine oxidase-like N-terminal domain-containing protein" evidence="2">
    <location>
        <begin position="28"/>
        <end position="298"/>
    </location>
</feature>
<sequence length="298" mass="32067">MNKFKKISVLLAALTLLHMLAFSAAYAETSDSDAAGDPPAVEDSVGQDADEPAEEPEDETLEYDEMAVKVLKLEVVKGSGALPNDHFKATILLQNTSPYDISNPHTALDVSDKSYNTVAETKVAFADGLTLKPGESRILPFEFESIVDVDAGQSTKNLRTEITDYIYAERGDASDFVPGTYVFVGNKQIKVKAADPQGYVYLPAKNMLEALGYKFTWQAKTSTFTAVKGKVKIEHKVGTSIVKLNGKAVKIDAGDTANVNKVPMISAAKLPVFHKGLIVTTAVHDNVKIIAIADTAAN</sequence>
<feature type="signal peptide" evidence="2">
    <location>
        <begin position="1"/>
        <end position="27"/>
    </location>
</feature>
<accession>A0A3G3JYW8</accession>
<feature type="region of interest" description="Disordered" evidence="1">
    <location>
        <begin position="31"/>
        <end position="62"/>
    </location>
</feature>
<dbReference type="EMBL" id="CP033433">
    <property type="protein sequence ID" value="AYQ73352.1"/>
    <property type="molecule type" value="Genomic_DNA"/>
</dbReference>
<evidence type="ECO:0000256" key="2">
    <source>
        <dbReference type="SAM" id="SignalP"/>
    </source>
</evidence>
<reference evidence="4 5" key="1">
    <citation type="submission" date="2018-10" db="EMBL/GenBank/DDBJ databases">
        <title>Genome Sequence of Cohnella sp.</title>
        <authorList>
            <person name="Srinivasan S."/>
            <person name="Kim M.K."/>
        </authorList>
    </citation>
    <scope>NUCLEOTIDE SEQUENCE [LARGE SCALE GENOMIC DNA]</scope>
    <source>
        <strain evidence="4 5">18JY8-7</strain>
    </source>
</reference>
<feature type="domain" description="Copper amine oxidase-like N-terminal" evidence="3">
    <location>
        <begin position="190"/>
        <end position="253"/>
    </location>
</feature>
<dbReference type="Pfam" id="PF07833">
    <property type="entry name" value="Cu_amine_oxidN1"/>
    <property type="match status" value="1"/>
</dbReference>
<dbReference type="InterPro" id="IPR012854">
    <property type="entry name" value="Cu_amine_oxidase-like_N"/>
</dbReference>
<keyword evidence="2" id="KW-0732">Signal</keyword>
<keyword evidence="5" id="KW-1185">Reference proteome</keyword>
<dbReference type="Gene3D" id="3.30.457.10">
    <property type="entry name" value="Copper amine oxidase-like, N-terminal domain"/>
    <property type="match status" value="1"/>
</dbReference>
<evidence type="ECO:0000313" key="4">
    <source>
        <dbReference type="EMBL" id="AYQ73352.1"/>
    </source>
</evidence>
<protein>
    <recommendedName>
        <fullName evidence="3">Copper amine oxidase-like N-terminal domain-containing protein</fullName>
    </recommendedName>
</protein>
<gene>
    <name evidence="4" type="ORF">EAV92_12690</name>
</gene>
<dbReference type="SUPFAM" id="SSF55383">
    <property type="entry name" value="Copper amine oxidase, domain N"/>
    <property type="match status" value="1"/>
</dbReference>
<evidence type="ECO:0000256" key="1">
    <source>
        <dbReference type="SAM" id="MobiDB-lite"/>
    </source>
</evidence>
<dbReference type="InterPro" id="IPR036582">
    <property type="entry name" value="Mao_N_sf"/>
</dbReference>